<keyword evidence="4" id="KW-1185">Reference proteome</keyword>
<evidence type="ECO:0000313" key="4">
    <source>
        <dbReference type="Proteomes" id="UP000663828"/>
    </source>
</evidence>
<dbReference type="Proteomes" id="UP000663852">
    <property type="component" value="Unassembled WGS sequence"/>
</dbReference>
<name>A0A815QGK9_ADIRI</name>
<proteinExistence type="predicted"/>
<dbReference type="EMBL" id="CAJNOJ010000477">
    <property type="protein sequence ID" value="CAF1461509.1"/>
    <property type="molecule type" value="Genomic_DNA"/>
</dbReference>
<sequence>MDCKAVSILFVAIILGATIMMANAYKKTNIGESMNYMQLNLRDLLSENMNARDLPKYIAVPTQLIIKEICPIMAETKDAKYLADQCQDKFTFETKTFQKVICPNLPEEVAAKFFGGGLCVAK</sequence>
<accession>A0A815QGK9</accession>
<feature type="signal peptide" evidence="1">
    <location>
        <begin position="1"/>
        <end position="24"/>
    </location>
</feature>
<dbReference type="AlphaFoldDB" id="A0A815QGK9"/>
<organism evidence="2 5">
    <name type="scientific">Adineta ricciae</name>
    <name type="common">Rotifer</name>
    <dbReference type="NCBI Taxonomy" id="249248"/>
    <lineage>
        <taxon>Eukaryota</taxon>
        <taxon>Metazoa</taxon>
        <taxon>Spiralia</taxon>
        <taxon>Gnathifera</taxon>
        <taxon>Rotifera</taxon>
        <taxon>Eurotatoria</taxon>
        <taxon>Bdelloidea</taxon>
        <taxon>Adinetida</taxon>
        <taxon>Adinetidae</taxon>
        <taxon>Adineta</taxon>
    </lineage>
</organism>
<protein>
    <submittedName>
        <fullName evidence="2">Uncharacterized protein</fullName>
    </submittedName>
</protein>
<dbReference type="Proteomes" id="UP000663828">
    <property type="component" value="Unassembled WGS sequence"/>
</dbReference>
<dbReference type="EMBL" id="CAJNOR010014101">
    <property type="protein sequence ID" value="CAF1676760.1"/>
    <property type="molecule type" value="Genomic_DNA"/>
</dbReference>
<gene>
    <name evidence="2" type="ORF">EDS130_LOCUS40189</name>
    <name evidence="3" type="ORF">XAT740_LOCUS59751</name>
</gene>
<evidence type="ECO:0000313" key="3">
    <source>
        <dbReference type="EMBL" id="CAF1676760.1"/>
    </source>
</evidence>
<evidence type="ECO:0000256" key="1">
    <source>
        <dbReference type="SAM" id="SignalP"/>
    </source>
</evidence>
<comment type="caution">
    <text evidence="2">The sequence shown here is derived from an EMBL/GenBank/DDBJ whole genome shotgun (WGS) entry which is preliminary data.</text>
</comment>
<keyword evidence="1" id="KW-0732">Signal</keyword>
<evidence type="ECO:0000313" key="2">
    <source>
        <dbReference type="EMBL" id="CAF1461509.1"/>
    </source>
</evidence>
<reference evidence="2" key="1">
    <citation type="submission" date="2021-02" db="EMBL/GenBank/DDBJ databases">
        <authorList>
            <person name="Nowell W R."/>
        </authorList>
    </citation>
    <scope>NUCLEOTIDE SEQUENCE</scope>
</reference>
<evidence type="ECO:0000313" key="5">
    <source>
        <dbReference type="Proteomes" id="UP000663852"/>
    </source>
</evidence>
<feature type="chain" id="PRO_5036228584" evidence="1">
    <location>
        <begin position="25"/>
        <end position="122"/>
    </location>
</feature>